<gene>
    <name evidence="1" type="ORF">O0235_01290</name>
</gene>
<keyword evidence="2" id="KW-1185">Reference proteome</keyword>
<dbReference type="RefSeq" id="WP_270056789.1">
    <property type="nucleotide sequence ID" value="NZ_CP115149.1"/>
</dbReference>
<dbReference type="EMBL" id="CP115149">
    <property type="protein sequence ID" value="WBL36265.1"/>
    <property type="molecule type" value="Genomic_DNA"/>
</dbReference>
<evidence type="ECO:0000313" key="1">
    <source>
        <dbReference type="EMBL" id="WBL36265.1"/>
    </source>
</evidence>
<proteinExistence type="predicted"/>
<dbReference type="Proteomes" id="UP001212803">
    <property type="component" value="Chromosome"/>
</dbReference>
<sequence length="126" mass="14118">MGWFRRRPRITDEIYGNLMTSFGRVVDRDPLVKLPAAALAERVAGEFAAVVEELDAKTYRGSTMYHLRLLAGAWIMAREGAVPRATAEVFEEAFAWRFEPVRKGSGALARRLSELANGTFERETLG</sequence>
<accession>A0ABY7M873</accession>
<protein>
    <submittedName>
        <fullName evidence="1">Uncharacterized protein</fullName>
    </submittedName>
</protein>
<evidence type="ECO:0000313" key="2">
    <source>
        <dbReference type="Proteomes" id="UP001212803"/>
    </source>
</evidence>
<reference evidence="1 2" key="1">
    <citation type="journal article" date="2023" name="ISME J.">
        <title>Thermophilic Dehalococcoidia with unusual traits shed light on an unexpected past.</title>
        <authorList>
            <person name="Palmer M."/>
            <person name="Covington J.K."/>
            <person name="Zhou E.M."/>
            <person name="Thomas S.C."/>
            <person name="Habib N."/>
            <person name="Seymour C.O."/>
            <person name="Lai D."/>
            <person name="Johnston J."/>
            <person name="Hashimi A."/>
            <person name="Jiao J.Y."/>
            <person name="Muok A.R."/>
            <person name="Liu L."/>
            <person name="Xian W.D."/>
            <person name="Zhi X.Y."/>
            <person name="Li M.M."/>
            <person name="Silva L.P."/>
            <person name="Bowen B.P."/>
            <person name="Louie K."/>
            <person name="Briegel A."/>
            <person name="Pett-Ridge J."/>
            <person name="Weber P.K."/>
            <person name="Tocheva E.I."/>
            <person name="Woyke T."/>
            <person name="Northen T.R."/>
            <person name="Mayali X."/>
            <person name="Li W.J."/>
            <person name="Hedlund B.P."/>
        </authorList>
    </citation>
    <scope>NUCLEOTIDE SEQUENCE [LARGE SCALE GENOMIC DNA]</scope>
    <source>
        <strain evidence="1 2">YIM 72310</strain>
    </source>
</reference>
<organism evidence="1 2">
    <name type="scientific">Tepidiforma flava</name>
    <dbReference type="NCBI Taxonomy" id="3004094"/>
    <lineage>
        <taxon>Bacteria</taxon>
        <taxon>Bacillati</taxon>
        <taxon>Chloroflexota</taxon>
        <taxon>Tepidiformia</taxon>
        <taxon>Tepidiformales</taxon>
        <taxon>Tepidiformaceae</taxon>
        <taxon>Tepidiforma</taxon>
    </lineage>
</organism>
<name>A0ABY7M873_9CHLR</name>